<dbReference type="AlphaFoldDB" id="A0A2W7DZU1"/>
<protein>
    <submittedName>
        <fullName evidence="1">Uncharacterized protein</fullName>
    </submittedName>
</protein>
<comment type="caution">
    <text evidence="1">The sequence shown here is derived from an EMBL/GenBank/DDBJ whole genome shotgun (WGS) entry which is preliminary data.</text>
</comment>
<dbReference type="EMBL" id="MZXV01000044">
    <property type="protein sequence ID" value="PZV36646.1"/>
    <property type="molecule type" value="Genomic_DNA"/>
</dbReference>
<organism evidence="1 2">
    <name type="scientific">Mesorhizobium kowhaii</name>
    <dbReference type="NCBI Taxonomy" id="1300272"/>
    <lineage>
        <taxon>Bacteria</taxon>
        <taxon>Pseudomonadati</taxon>
        <taxon>Pseudomonadota</taxon>
        <taxon>Alphaproteobacteria</taxon>
        <taxon>Hyphomicrobiales</taxon>
        <taxon>Phyllobacteriaceae</taxon>
        <taxon>Mesorhizobium</taxon>
    </lineage>
</organism>
<gene>
    <name evidence="1" type="ORF">B5V02_20815</name>
</gene>
<evidence type="ECO:0000313" key="1">
    <source>
        <dbReference type="EMBL" id="PZV36646.1"/>
    </source>
</evidence>
<dbReference type="RefSeq" id="WP_245446075.1">
    <property type="nucleotide sequence ID" value="NZ_MZXV01000044.1"/>
</dbReference>
<sequence>MATAPFNYCTRFIQAGNEPRPIEVADVSTVSCVFAASGASNTIFPLNEPVAFFTHEADKIAALGATGKAIDTINAVCAQGIEARCVFVRVADSTRTDPAEKATKEMTNIIGSAASMTGVHALSYARGHVGIEPHIIGGARSAGRVSNGKNPLADAVEQISEKLKAFSIFDTGGPNSTASLAYRANLSSRFSYLVDPLLRVVSGATIVVKPAAPFAGVISAMHLYPIDGAVNRRKTDAQAWKYARCPLVDGDRRRGLRCRAGAGAQAVDA</sequence>
<name>A0A2W7DZU1_9HYPH</name>
<dbReference type="Proteomes" id="UP000248616">
    <property type="component" value="Unassembled WGS sequence"/>
</dbReference>
<accession>A0A2W7DZU1</accession>
<reference evidence="2" key="1">
    <citation type="submission" date="2017-03" db="EMBL/GenBank/DDBJ databases">
        <authorList>
            <person name="Safronova V.I."/>
            <person name="Sazanova A.L."/>
            <person name="Chirak E.R."/>
        </authorList>
    </citation>
    <scope>NUCLEOTIDE SEQUENCE [LARGE SCALE GENOMIC DNA]</scope>
    <source>
        <strain evidence="2">Ach-343</strain>
    </source>
</reference>
<evidence type="ECO:0000313" key="2">
    <source>
        <dbReference type="Proteomes" id="UP000248616"/>
    </source>
</evidence>
<keyword evidence="2" id="KW-1185">Reference proteome</keyword>
<proteinExistence type="predicted"/>